<proteinExistence type="predicted"/>
<evidence type="ECO:0000313" key="3">
    <source>
        <dbReference type="Proteomes" id="UP000239898"/>
    </source>
</evidence>
<feature type="transmembrane region" description="Helical" evidence="1">
    <location>
        <begin position="100"/>
        <end position="122"/>
    </location>
</feature>
<dbReference type="AlphaFoldDB" id="A0A2S6ZAN7"/>
<comment type="caution">
    <text evidence="2">The sequence shown here is derived from an EMBL/GenBank/DDBJ whole genome shotgun (WGS) entry which is preliminary data.</text>
</comment>
<name>A0A2S6ZAN7_9XANT</name>
<evidence type="ECO:0000256" key="1">
    <source>
        <dbReference type="SAM" id="Phobius"/>
    </source>
</evidence>
<protein>
    <submittedName>
        <fullName evidence="2">Uncharacterized protein</fullName>
    </submittedName>
</protein>
<gene>
    <name evidence="2" type="ORF">XthCFBP4691_18720</name>
</gene>
<dbReference type="RefSeq" id="WP_128421769.1">
    <property type="nucleotide sequence ID" value="NZ_CP049017.1"/>
</dbReference>
<keyword evidence="1" id="KW-0812">Transmembrane</keyword>
<sequence length="142" mass="15746">MPGGRCILLPLAQGQWPSARWVLEVPAPGLQRLTLRAPRWLMRDNPQALPGNSRPGFHIDAASPAGQPLRLWPDQRGAMAAALRFGPRSEPDYLRQHNRWLAIAWLCCCAVMLSMAALAFAWRLREATFPCYAGDSVLCDGL</sequence>
<evidence type="ECO:0000313" key="2">
    <source>
        <dbReference type="EMBL" id="PPT79513.1"/>
    </source>
</evidence>
<keyword evidence="1" id="KW-1133">Transmembrane helix</keyword>
<dbReference type="EMBL" id="MIGX01000161">
    <property type="protein sequence ID" value="PPT79513.1"/>
    <property type="molecule type" value="Genomic_DNA"/>
</dbReference>
<organism evidence="2 3">
    <name type="scientific">Xanthomonas theicola</name>
    <dbReference type="NCBI Taxonomy" id="56464"/>
    <lineage>
        <taxon>Bacteria</taxon>
        <taxon>Pseudomonadati</taxon>
        <taxon>Pseudomonadota</taxon>
        <taxon>Gammaproteobacteria</taxon>
        <taxon>Lysobacterales</taxon>
        <taxon>Lysobacteraceae</taxon>
        <taxon>Xanthomonas</taxon>
    </lineage>
</organism>
<reference evidence="2 3" key="1">
    <citation type="submission" date="2016-08" db="EMBL/GenBank/DDBJ databases">
        <title>Evolution of the type three secretion system and type three effector repertoires in Xanthomonas.</title>
        <authorList>
            <person name="Merda D."/>
            <person name="Briand M."/>
            <person name="Bosis E."/>
            <person name="Rousseau C."/>
            <person name="Portier P."/>
            <person name="Jacques M.-A."/>
            <person name="Fischer-Le Saux M."/>
        </authorList>
    </citation>
    <scope>NUCLEOTIDE SEQUENCE [LARGE SCALE GENOMIC DNA]</scope>
    <source>
        <strain evidence="2 3">CFBP 4691</strain>
    </source>
</reference>
<accession>A0A2S6ZAN7</accession>
<keyword evidence="1" id="KW-0472">Membrane</keyword>
<dbReference type="Proteomes" id="UP000239898">
    <property type="component" value="Unassembled WGS sequence"/>
</dbReference>
<keyword evidence="3" id="KW-1185">Reference proteome</keyword>
<dbReference type="OrthoDB" id="9803824at2"/>